<dbReference type="Pfam" id="PF10593">
    <property type="entry name" value="Z1"/>
    <property type="match status" value="1"/>
</dbReference>
<organism evidence="3 4">
    <name type="scientific">Micromonospora tarensis</name>
    <dbReference type="NCBI Taxonomy" id="2806100"/>
    <lineage>
        <taxon>Bacteria</taxon>
        <taxon>Bacillati</taxon>
        <taxon>Actinomycetota</taxon>
        <taxon>Actinomycetes</taxon>
        <taxon>Micromonosporales</taxon>
        <taxon>Micromonosporaceae</taxon>
        <taxon>Micromonospora</taxon>
    </lineage>
</organism>
<reference evidence="3 4" key="1">
    <citation type="submission" date="2021-01" db="EMBL/GenBank/DDBJ databases">
        <title>Draft genome sequence of Micromonospora sp. strain STR1s_6.</title>
        <authorList>
            <person name="Karlyshev A."/>
            <person name="Jawad R."/>
        </authorList>
    </citation>
    <scope>NUCLEOTIDE SEQUENCE [LARGE SCALE GENOMIC DNA]</scope>
    <source>
        <strain evidence="3 4">STR1S-6</strain>
    </source>
</reference>
<evidence type="ECO:0000313" key="4">
    <source>
        <dbReference type="Proteomes" id="UP000622245"/>
    </source>
</evidence>
<proteinExistence type="predicted"/>
<evidence type="ECO:0000259" key="2">
    <source>
        <dbReference type="Pfam" id="PF10593"/>
    </source>
</evidence>
<evidence type="ECO:0000313" key="3">
    <source>
        <dbReference type="EMBL" id="MBM0274513.1"/>
    </source>
</evidence>
<feature type="region of interest" description="Disordered" evidence="1">
    <location>
        <begin position="360"/>
        <end position="380"/>
    </location>
</feature>
<dbReference type="Proteomes" id="UP000622245">
    <property type="component" value="Unassembled WGS sequence"/>
</dbReference>
<protein>
    <submittedName>
        <fullName evidence="3">Z1 domain-containing protein</fullName>
    </submittedName>
</protein>
<dbReference type="RefSeq" id="WP_203146936.1">
    <property type="nucleotide sequence ID" value="NZ_JAEVHL010000007.1"/>
</dbReference>
<gene>
    <name evidence="3" type="ORF">JM949_03030</name>
</gene>
<comment type="caution">
    <text evidence="3">The sequence shown here is derived from an EMBL/GenBank/DDBJ whole genome shotgun (WGS) entry which is preliminary data.</text>
</comment>
<accession>A0ABS1YAW3</accession>
<feature type="domain" description="Putative endonuclease Z1" evidence="2">
    <location>
        <begin position="475"/>
        <end position="713"/>
    </location>
</feature>
<dbReference type="EMBL" id="JAEVHL010000007">
    <property type="protein sequence ID" value="MBM0274513.1"/>
    <property type="molecule type" value="Genomic_DNA"/>
</dbReference>
<evidence type="ECO:0000256" key="1">
    <source>
        <dbReference type="SAM" id="MobiDB-lite"/>
    </source>
</evidence>
<keyword evidence="4" id="KW-1185">Reference proteome</keyword>
<dbReference type="InterPro" id="IPR018310">
    <property type="entry name" value="Put_endonuclease_Z1-dom"/>
</dbReference>
<sequence length="968" mass="108218">MNDPLATAYREALRAMEIKGPRALHTTAAFLADDATVVTTDASLRAYLVAADPNDVLRKELAIRLATWDAADDAQWIEGTDPHTAARRDRVASLLRVDDKTAVFLAERFPIATSTFTVIDAPWDPWYADRTDDGQGFYWDHYSRYLAEKSGFDGDAIAALDAATTSVVERLADPTRSERHQAKGLVVGYVQSGKTANFTGVIAKAIDAGYRLVIVLTGSTVLLRTQTQRRLDMELVGRENLLRGISEDDTESFDYHDDPDWLAGKFLRHGVQPSGVGHPDIIRLTTREVDYNSLLQGIAALDFDRRDPRKPYFHPDNLIPTPARLVVMKKNGQVLRKLVKDLGKITARLGEIPALVIDDESDQASPNTSNPRKWKEDQKERTSINRLIGELLTLLPRAQYVGYTATPFANVFIDPSDAEDIFPKDFIIALDQPSGYMGAKEFHDFDGNTNRTFANSRVATHVRYLPDDDAEDDPSLSRALDAFVLTGAVKLYRESQGLGPFRHHTMLVHEGMKRSVHREQATVLRDLWQAAGYYSPASANRLRAIYEGDLLPVSRAVAPDLPMPDRYEDLAPYLARAVRRIGETGDPVLVVNSEPALERAKEQVNFDKLSVWRILVGGNKLSRGFTVEGLTVSYYRRMTKQQDTLMQMGRWFGFRGGYRDLVRLYITPTLHEAFEAGCLDEESFRGELRRYAMPIGGRPQVTPACIPPLVAQHLSWLKPTATNKMYNTVLTERRSPGTPIEPRCYPSDEALIRRNTEAFAPVLHAASQEAHLHGGSGEWDYRAFVGSISHQLLVAALGSLWLAMPDYLTPDLRWLSSLTPDQIDRWVVIFPQQVGGATRRRILGHAPTSVFARTRPRRDYYSTLSEVDHRRPISLIKIGVPEIGDETANRLVGTRTGTVMVYPTVDRPNDRSAKAVPGEPGDELRSDKVTLAFRLVAPVTAIGEDRRLVTFSTIDGSLDHEAIIDRSR</sequence>
<name>A0ABS1YAW3_9ACTN</name>